<keyword evidence="3" id="KW-1185">Reference proteome</keyword>
<evidence type="ECO:0000313" key="3">
    <source>
        <dbReference type="Proteomes" id="UP000295511"/>
    </source>
</evidence>
<dbReference type="InterPro" id="IPR008579">
    <property type="entry name" value="UGlyAH_Cupin_dom"/>
</dbReference>
<dbReference type="AlphaFoldDB" id="A0A4R5KAN9"/>
<dbReference type="EMBL" id="SMRU01000032">
    <property type="protein sequence ID" value="TDF91177.1"/>
    <property type="molecule type" value="Genomic_DNA"/>
</dbReference>
<dbReference type="Pfam" id="PF05899">
    <property type="entry name" value="Cupin_3"/>
    <property type="match status" value="1"/>
</dbReference>
<dbReference type="Proteomes" id="UP000295511">
    <property type="component" value="Unassembled WGS sequence"/>
</dbReference>
<accession>A0A4R5KAN9</accession>
<dbReference type="InterPro" id="IPR014710">
    <property type="entry name" value="RmlC-like_jellyroll"/>
</dbReference>
<organism evidence="2 3">
    <name type="scientific">Arthrobacter terricola</name>
    <dbReference type="NCBI Taxonomy" id="2547396"/>
    <lineage>
        <taxon>Bacteria</taxon>
        <taxon>Bacillati</taxon>
        <taxon>Actinomycetota</taxon>
        <taxon>Actinomycetes</taxon>
        <taxon>Micrococcales</taxon>
        <taxon>Micrococcaceae</taxon>
        <taxon>Arthrobacter</taxon>
    </lineage>
</organism>
<evidence type="ECO:0000259" key="1">
    <source>
        <dbReference type="Pfam" id="PF05899"/>
    </source>
</evidence>
<dbReference type="SUPFAM" id="SSF51182">
    <property type="entry name" value="RmlC-like cupins"/>
    <property type="match status" value="1"/>
</dbReference>
<proteinExistence type="predicted"/>
<sequence length="115" mass="12427">MIELSVATEDLSLPEDYPLENVLYGTPAAKVQWLRTSTQGEGQLYVGVFTCEPCGVEDELLGDESVYMLEGRMTVEVIGGESVSLGAGDMASFPKGTKTVVHVHEPIKKFFVISG</sequence>
<dbReference type="RefSeq" id="WP_133206284.1">
    <property type="nucleotide sequence ID" value="NZ_SMRU01000032.1"/>
</dbReference>
<name>A0A4R5KAN9_9MICC</name>
<gene>
    <name evidence="2" type="ORF">E1809_21440</name>
</gene>
<dbReference type="PANTHER" id="PTHR40943:SF1">
    <property type="entry name" value="CYTOPLASMIC PROTEIN"/>
    <property type="match status" value="1"/>
</dbReference>
<dbReference type="OrthoDB" id="9799053at2"/>
<reference evidence="2 3" key="1">
    <citation type="submission" date="2019-03" db="EMBL/GenBank/DDBJ databases">
        <title>Whole genome sequence of Arthrobacter sp JH1-1.</title>
        <authorList>
            <person name="Trinh H.N."/>
        </authorList>
    </citation>
    <scope>NUCLEOTIDE SEQUENCE [LARGE SCALE GENOMIC DNA]</scope>
    <source>
        <strain evidence="2 3">JH1-1</strain>
    </source>
</reference>
<protein>
    <submittedName>
        <fullName evidence="2">DUF861 domain-containing protein</fullName>
    </submittedName>
</protein>
<evidence type="ECO:0000313" key="2">
    <source>
        <dbReference type="EMBL" id="TDF91177.1"/>
    </source>
</evidence>
<dbReference type="Gene3D" id="2.60.120.10">
    <property type="entry name" value="Jelly Rolls"/>
    <property type="match status" value="1"/>
</dbReference>
<dbReference type="PANTHER" id="PTHR40943">
    <property type="entry name" value="CYTOPLASMIC PROTEIN-RELATED"/>
    <property type="match status" value="1"/>
</dbReference>
<feature type="domain" description="(S)-ureidoglycine aminohydrolase cupin" evidence="1">
    <location>
        <begin position="41"/>
        <end position="111"/>
    </location>
</feature>
<comment type="caution">
    <text evidence="2">The sequence shown here is derived from an EMBL/GenBank/DDBJ whole genome shotgun (WGS) entry which is preliminary data.</text>
</comment>
<dbReference type="InterPro" id="IPR011051">
    <property type="entry name" value="RmlC_Cupin_sf"/>
</dbReference>